<name>A0A9D4EDP5_DREPO</name>
<dbReference type="EMBL" id="JAIWYP010000009">
    <property type="protein sequence ID" value="KAH3777490.1"/>
    <property type="molecule type" value="Genomic_DNA"/>
</dbReference>
<dbReference type="AlphaFoldDB" id="A0A9D4EDP5"/>
<gene>
    <name evidence="1" type="ORF">DPMN_178937</name>
</gene>
<reference evidence="1" key="2">
    <citation type="submission" date="2020-11" db="EMBL/GenBank/DDBJ databases">
        <authorList>
            <person name="McCartney M.A."/>
            <person name="Auch B."/>
            <person name="Kono T."/>
            <person name="Mallez S."/>
            <person name="Becker A."/>
            <person name="Gohl D.M."/>
            <person name="Silverstein K.A.T."/>
            <person name="Koren S."/>
            <person name="Bechman K.B."/>
            <person name="Herman A."/>
            <person name="Abrahante J.E."/>
            <person name="Garbe J."/>
        </authorList>
    </citation>
    <scope>NUCLEOTIDE SEQUENCE</scope>
    <source>
        <strain evidence="1">Duluth1</strain>
        <tissue evidence="1">Whole animal</tissue>
    </source>
</reference>
<sequence>MKIRRRIKSNIRKQDDVDDNNDTDEAYIFMTMTTLMMSMMMLAVLLMLMIMKKKMMLMVLLLLLRMMMMMKRKSLSLFVFSNTATFRRHMSALQVKYKLNKSRPSTIDAGLRNSNKNSAKYLKALKNKL</sequence>
<protein>
    <submittedName>
        <fullName evidence="1">Uncharacterized protein</fullName>
    </submittedName>
</protein>
<evidence type="ECO:0000313" key="1">
    <source>
        <dbReference type="EMBL" id="KAH3777490.1"/>
    </source>
</evidence>
<keyword evidence="2" id="KW-1185">Reference proteome</keyword>
<reference evidence="1" key="1">
    <citation type="journal article" date="2019" name="bioRxiv">
        <title>The Genome of the Zebra Mussel, Dreissena polymorpha: A Resource for Invasive Species Research.</title>
        <authorList>
            <person name="McCartney M.A."/>
            <person name="Auch B."/>
            <person name="Kono T."/>
            <person name="Mallez S."/>
            <person name="Zhang Y."/>
            <person name="Obille A."/>
            <person name="Becker A."/>
            <person name="Abrahante J.E."/>
            <person name="Garbe J."/>
            <person name="Badalamenti J.P."/>
            <person name="Herman A."/>
            <person name="Mangelson H."/>
            <person name="Liachko I."/>
            <person name="Sullivan S."/>
            <person name="Sone E.D."/>
            <person name="Koren S."/>
            <person name="Silverstein K.A.T."/>
            <person name="Beckman K.B."/>
            <person name="Gohl D.M."/>
        </authorList>
    </citation>
    <scope>NUCLEOTIDE SEQUENCE</scope>
    <source>
        <strain evidence="1">Duluth1</strain>
        <tissue evidence="1">Whole animal</tissue>
    </source>
</reference>
<comment type="caution">
    <text evidence="1">The sequence shown here is derived from an EMBL/GenBank/DDBJ whole genome shotgun (WGS) entry which is preliminary data.</text>
</comment>
<organism evidence="1 2">
    <name type="scientific">Dreissena polymorpha</name>
    <name type="common">Zebra mussel</name>
    <name type="synonym">Mytilus polymorpha</name>
    <dbReference type="NCBI Taxonomy" id="45954"/>
    <lineage>
        <taxon>Eukaryota</taxon>
        <taxon>Metazoa</taxon>
        <taxon>Spiralia</taxon>
        <taxon>Lophotrochozoa</taxon>
        <taxon>Mollusca</taxon>
        <taxon>Bivalvia</taxon>
        <taxon>Autobranchia</taxon>
        <taxon>Heteroconchia</taxon>
        <taxon>Euheterodonta</taxon>
        <taxon>Imparidentia</taxon>
        <taxon>Neoheterodontei</taxon>
        <taxon>Myida</taxon>
        <taxon>Dreissenoidea</taxon>
        <taxon>Dreissenidae</taxon>
        <taxon>Dreissena</taxon>
    </lineage>
</organism>
<evidence type="ECO:0000313" key="2">
    <source>
        <dbReference type="Proteomes" id="UP000828390"/>
    </source>
</evidence>
<accession>A0A9D4EDP5</accession>
<proteinExistence type="predicted"/>
<dbReference type="Proteomes" id="UP000828390">
    <property type="component" value="Unassembled WGS sequence"/>
</dbReference>